<feature type="chain" id="PRO_5041726579" description="Outer membrane protein beta-barrel domain-containing protein" evidence="1">
    <location>
        <begin position="26"/>
        <end position="422"/>
    </location>
</feature>
<dbReference type="AlphaFoldDB" id="A0AA97HRD9"/>
<accession>A0AA97HRD9</accession>
<evidence type="ECO:0000259" key="2">
    <source>
        <dbReference type="Pfam" id="PF13568"/>
    </source>
</evidence>
<gene>
    <name evidence="3" type="ORF">RNZ46_06035</name>
</gene>
<keyword evidence="4" id="KW-1185">Reference proteome</keyword>
<proteinExistence type="predicted"/>
<dbReference type="RefSeq" id="WP_316984480.1">
    <property type="nucleotide sequence ID" value="NZ_CP136521.1"/>
</dbReference>
<feature type="signal peptide" evidence="1">
    <location>
        <begin position="1"/>
        <end position="25"/>
    </location>
</feature>
<dbReference type="InterPro" id="IPR025665">
    <property type="entry name" value="Beta-barrel_OMP_2"/>
</dbReference>
<organism evidence="3 4">
    <name type="scientific">Hwangdonia lutea</name>
    <dbReference type="NCBI Taxonomy" id="3075823"/>
    <lineage>
        <taxon>Bacteria</taxon>
        <taxon>Pseudomonadati</taxon>
        <taxon>Bacteroidota</taxon>
        <taxon>Flavobacteriia</taxon>
        <taxon>Flavobacteriales</taxon>
        <taxon>Flavobacteriaceae</taxon>
        <taxon>Hwangdonia</taxon>
    </lineage>
</organism>
<dbReference type="KEGG" id="hws:RNZ46_06035"/>
<name>A0AA97HRD9_9FLAO</name>
<evidence type="ECO:0000313" key="4">
    <source>
        <dbReference type="Proteomes" id="UP001302486"/>
    </source>
</evidence>
<evidence type="ECO:0000313" key="3">
    <source>
        <dbReference type="EMBL" id="WOD44821.1"/>
    </source>
</evidence>
<dbReference type="Proteomes" id="UP001302486">
    <property type="component" value="Chromosome"/>
</dbReference>
<feature type="domain" description="Outer membrane protein beta-barrel" evidence="2">
    <location>
        <begin position="223"/>
        <end position="397"/>
    </location>
</feature>
<keyword evidence="1" id="KW-0732">Signal</keyword>
<dbReference type="Pfam" id="PF13568">
    <property type="entry name" value="OMP_b-brl_2"/>
    <property type="match status" value="1"/>
</dbReference>
<protein>
    <recommendedName>
        <fullName evidence="2">Outer membrane protein beta-barrel domain-containing protein</fullName>
    </recommendedName>
</protein>
<reference evidence="4" key="1">
    <citation type="submission" date="2024-06" db="EMBL/GenBank/DDBJ databases">
        <title>Hwangdonia haimaensis gen. nov., sp. nov., a member of the family Flavobacteriaceae isolated from the haima cold seep.</title>
        <authorList>
            <person name="Li J."/>
        </authorList>
    </citation>
    <scope>NUCLEOTIDE SEQUENCE [LARGE SCALE GENOMIC DNA]</scope>
    <source>
        <strain evidence="4">SCSIO 19198</strain>
    </source>
</reference>
<dbReference type="EMBL" id="CP136521">
    <property type="protein sequence ID" value="WOD44821.1"/>
    <property type="molecule type" value="Genomic_DNA"/>
</dbReference>
<evidence type="ECO:0000256" key="1">
    <source>
        <dbReference type="SAM" id="SignalP"/>
    </source>
</evidence>
<sequence length="422" mass="49555">MQTKKLTNKFLFTLFTILIFHISHSQENYLPGYIIKTTKDTIHGFVDYKNWSVNPNKITFKKKTDQQAKTYNQTNIIEFSVKDEIYVSAIVKRETSPVQTNILQDYPELNIKLDTVFLQTLFKGSKNLYYHKSIKGRDNFYIKRGNDFVLLMYKKYTSYGLLKENKKYKGQLDLYLSDDCPSTRLKLAYTEYTQKSLEKLFQHYYNCSQEEIIFQKKKEKVSADIGVLAGISLSKLEFNGKTSLNYLTETDFSQSTDFTSGIFIDIFFSRNLQKWSLNNELIYSQAKYEGRHHSFRNETGDVNTLVQFDYSYIKLNNLLRFNIPLNQKSLRAFINLGISNGFAIKEKNYKKQEINFFGNERVVEEKALDRSRKYEQSYILGAGIKHKKLSLEARHERGNGISEFENLSSPTKRIYILLGYRF</sequence>